<evidence type="ECO:0000313" key="2">
    <source>
        <dbReference type="EnsemblMetazoa" id="GBRI012353-PA"/>
    </source>
</evidence>
<evidence type="ECO:0000313" key="3">
    <source>
        <dbReference type="Proteomes" id="UP000091820"/>
    </source>
</evidence>
<name>A0A1A9WAN2_9MUSC</name>
<sequence length="223" mass="26090">MQNRTILKLLILTIISSECKCIETWDCKTENIDEFSESLHEDIIGTWYEILRYPNEGKVKYVEVMVTSLPDDSDEDDHLLLKIKYKNEKMNTLKPNIRFPWDVWTNQGEFVLYNTPQTLDVKQIYKLIAVSDDKDYISACIYAPTTNTSEFKFLSRKPKRNVSMEKVLLRSLRLDFDIENSSDMTSWTYQGDRCKSSASTLTRTLTLNLLLLLIIEKIYTNLT</sequence>
<dbReference type="Gene3D" id="2.40.128.20">
    <property type="match status" value="1"/>
</dbReference>
<dbReference type="SUPFAM" id="SSF50814">
    <property type="entry name" value="Lipocalins"/>
    <property type="match status" value="1"/>
</dbReference>
<keyword evidence="1" id="KW-0732">Signal</keyword>
<dbReference type="AlphaFoldDB" id="A0A1A9WAN2"/>
<keyword evidence="3" id="KW-1185">Reference proteome</keyword>
<feature type="signal peptide" evidence="1">
    <location>
        <begin position="1"/>
        <end position="21"/>
    </location>
</feature>
<proteinExistence type="predicted"/>
<feature type="chain" id="PRO_5008400161" description="Lipocalin/cytosolic fatty-acid binding domain-containing protein" evidence="1">
    <location>
        <begin position="22"/>
        <end position="223"/>
    </location>
</feature>
<dbReference type="InterPro" id="IPR012674">
    <property type="entry name" value="Calycin"/>
</dbReference>
<evidence type="ECO:0000256" key="1">
    <source>
        <dbReference type="SAM" id="SignalP"/>
    </source>
</evidence>
<organism evidence="2 3">
    <name type="scientific">Glossina brevipalpis</name>
    <dbReference type="NCBI Taxonomy" id="37001"/>
    <lineage>
        <taxon>Eukaryota</taxon>
        <taxon>Metazoa</taxon>
        <taxon>Ecdysozoa</taxon>
        <taxon>Arthropoda</taxon>
        <taxon>Hexapoda</taxon>
        <taxon>Insecta</taxon>
        <taxon>Pterygota</taxon>
        <taxon>Neoptera</taxon>
        <taxon>Endopterygota</taxon>
        <taxon>Diptera</taxon>
        <taxon>Brachycera</taxon>
        <taxon>Muscomorpha</taxon>
        <taxon>Hippoboscoidea</taxon>
        <taxon>Glossinidae</taxon>
        <taxon>Glossina</taxon>
    </lineage>
</organism>
<dbReference type="VEuPathDB" id="VectorBase:GBRI012353"/>
<evidence type="ECO:0008006" key="4">
    <source>
        <dbReference type="Google" id="ProtNLM"/>
    </source>
</evidence>
<dbReference type="Proteomes" id="UP000091820">
    <property type="component" value="Unassembled WGS sequence"/>
</dbReference>
<reference evidence="2" key="2">
    <citation type="submission" date="2020-05" db="UniProtKB">
        <authorList>
            <consortium name="EnsemblMetazoa"/>
        </authorList>
    </citation>
    <scope>IDENTIFICATION</scope>
    <source>
        <strain evidence="2">IAEA</strain>
    </source>
</reference>
<reference evidence="3" key="1">
    <citation type="submission" date="2014-03" db="EMBL/GenBank/DDBJ databases">
        <authorList>
            <person name="Aksoy S."/>
            <person name="Warren W."/>
            <person name="Wilson R.K."/>
        </authorList>
    </citation>
    <scope>NUCLEOTIDE SEQUENCE [LARGE SCALE GENOMIC DNA]</scope>
    <source>
        <strain evidence="3">IAEA</strain>
    </source>
</reference>
<protein>
    <recommendedName>
        <fullName evidence="4">Lipocalin/cytosolic fatty-acid binding domain-containing protein</fullName>
    </recommendedName>
</protein>
<accession>A0A1A9WAN2</accession>
<dbReference type="EnsemblMetazoa" id="GBRI012353-RA">
    <property type="protein sequence ID" value="GBRI012353-PA"/>
    <property type="gene ID" value="GBRI012353"/>
</dbReference>